<protein>
    <submittedName>
        <fullName evidence="1">Uncharacterized protein</fullName>
    </submittedName>
</protein>
<keyword evidence="2" id="KW-1185">Reference proteome</keyword>
<gene>
    <name evidence="1" type="ORF">SG0102_23080</name>
</gene>
<accession>A0A3G9JX47</accession>
<dbReference type="KEGG" id="ebm:SG0102_23080"/>
<dbReference type="Proteomes" id="UP000268059">
    <property type="component" value="Chromosome"/>
</dbReference>
<name>A0A3G9JX47_9FIRM</name>
<dbReference type="InParanoid" id="A0A3G9JX47"/>
<dbReference type="EMBL" id="AP019309">
    <property type="protein sequence ID" value="BBH27374.1"/>
    <property type="molecule type" value="Genomic_DNA"/>
</dbReference>
<dbReference type="AlphaFoldDB" id="A0A3G9JX47"/>
<sequence>MSKKINVRTVLKKHRLGLSENKIAQTCHMSKHSVKAVLDRLRDIEFDLGTIDNYSNDELYSMFFPTKYESENLYFKVNYDYVHNELKKPSVNLRILWDEYKDSIPEGMYPYSYPSYCRGYSDFVNINNLTNHIEHKPGETVEVEWSGDHMHYVNENW</sequence>
<dbReference type="OrthoDB" id="3193769at2"/>
<evidence type="ECO:0000313" key="2">
    <source>
        <dbReference type="Proteomes" id="UP000268059"/>
    </source>
</evidence>
<proteinExistence type="predicted"/>
<organism evidence="1 2">
    <name type="scientific">Intestinibaculum porci</name>
    <dbReference type="NCBI Taxonomy" id="2487118"/>
    <lineage>
        <taxon>Bacteria</taxon>
        <taxon>Bacillati</taxon>
        <taxon>Bacillota</taxon>
        <taxon>Erysipelotrichia</taxon>
        <taxon>Erysipelotrichales</taxon>
        <taxon>Erysipelotrichaceae</taxon>
        <taxon>Intestinibaculum</taxon>
    </lineage>
</organism>
<reference evidence="1 2" key="1">
    <citation type="submission" date="2018-11" db="EMBL/GenBank/DDBJ databases">
        <title>Novel Erysipelotrichaceae bacterium isolated from small intestine of a swine.</title>
        <authorList>
            <person name="Kim J.S."/>
            <person name="Choe H."/>
            <person name="Lee Y.R."/>
            <person name="Kim K.M."/>
            <person name="Park D.S."/>
        </authorList>
    </citation>
    <scope>NUCLEOTIDE SEQUENCE [LARGE SCALE GENOMIC DNA]</scope>
    <source>
        <strain evidence="1 2">SG0102</strain>
    </source>
</reference>
<evidence type="ECO:0000313" key="1">
    <source>
        <dbReference type="EMBL" id="BBH27374.1"/>
    </source>
</evidence>
<dbReference type="RefSeq" id="WP_125120104.1">
    <property type="nucleotide sequence ID" value="NZ_AP019309.1"/>
</dbReference>